<protein>
    <submittedName>
        <fullName evidence="4">Transcriptional regulator, TetR family</fullName>
    </submittedName>
</protein>
<evidence type="ECO:0000256" key="1">
    <source>
        <dbReference type="ARBA" id="ARBA00023125"/>
    </source>
</evidence>
<feature type="domain" description="HTH tetR-type" evidence="3">
    <location>
        <begin position="12"/>
        <end position="72"/>
    </location>
</feature>
<dbReference type="PANTHER" id="PTHR43479">
    <property type="entry name" value="ACREF/ENVCD OPERON REPRESSOR-RELATED"/>
    <property type="match status" value="1"/>
</dbReference>
<keyword evidence="5" id="KW-1185">Reference proteome</keyword>
<proteinExistence type="predicted"/>
<dbReference type="RefSeq" id="WP_015253728.1">
    <property type="nucleotide sequence ID" value="NZ_CAJRAY010000019.1"/>
</dbReference>
<dbReference type="InterPro" id="IPR050624">
    <property type="entry name" value="HTH-type_Tx_Regulator"/>
</dbReference>
<dbReference type="Pfam" id="PF00440">
    <property type="entry name" value="TetR_N"/>
    <property type="match status" value="1"/>
</dbReference>
<sequence length="193" mass="22582">MRRVRNNDPRVKRTRAMIRQSFIDLLAVKDFEDITVQDIVDRAELNRATFYNHYQDKYQLLDATMADLFAETLASWIPQDANLRGAELVRRLMLAVCHWQVETTRRLNARRTLTQAMEEGVKRQLYGVIMDCLDQAQPPHADRRRLERVATMISWSIVGIVVQWSARREETAEALAEEALPYLMSLIDRLFMS</sequence>
<accession>A0ABN7RLZ2</accession>
<dbReference type="Proteomes" id="UP000681526">
    <property type="component" value="Unassembled WGS sequence"/>
</dbReference>
<dbReference type="PROSITE" id="PS50977">
    <property type="entry name" value="HTH_TETR_2"/>
    <property type="match status" value="1"/>
</dbReference>
<gene>
    <name evidence="4" type="primary">txxe95-tetR</name>
    <name evidence="4" type="ORF">TXXE_04440</name>
</gene>
<reference evidence="4 5" key="1">
    <citation type="submission" date="2021-04" db="EMBL/GenBank/DDBJ databases">
        <authorList>
            <person name="Rakotoarivonina H."/>
        </authorList>
    </citation>
    <scope>NUCLEOTIDE SEQUENCE [LARGE SCALE GENOMIC DNA]</scope>
    <source>
        <strain evidence="4 5">XE</strain>
    </source>
</reference>
<evidence type="ECO:0000313" key="4">
    <source>
        <dbReference type="EMBL" id="CAG5080709.1"/>
    </source>
</evidence>
<dbReference type="EMBL" id="CAJRAY010000019">
    <property type="protein sequence ID" value="CAG5080709.1"/>
    <property type="molecule type" value="Genomic_DNA"/>
</dbReference>
<comment type="caution">
    <text evidence="4">The sequence shown here is derived from an EMBL/GenBank/DDBJ whole genome shotgun (WGS) entry which is preliminary data.</text>
</comment>
<evidence type="ECO:0000259" key="3">
    <source>
        <dbReference type="PROSITE" id="PS50977"/>
    </source>
</evidence>
<feature type="DNA-binding region" description="H-T-H motif" evidence="2">
    <location>
        <begin position="35"/>
        <end position="54"/>
    </location>
</feature>
<organism evidence="4 5">
    <name type="scientific">Thermobacillus xylanilyticus</name>
    <dbReference type="NCBI Taxonomy" id="76633"/>
    <lineage>
        <taxon>Bacteria</taxon>
        <taxon>Bacillati</taxon>
        <taxon>Bacillota</taxon>
        <taxon>Bacilli</taxon>
        <taxon>Bacillales</taxon>
        <taxon>Paenibacillaceae</taxon>
        <taxon>Thermobacillus</taxon>
    </lineage>
</organism>
<evidence type="ECO:0000313" key="5">
    <source>
        <dbReference type="Proteomes" id="UP000681526"/>
    </source>
</evidence>
<dbReference type="InterPro" id="IPR009057">
    <property type="entry name" value="Homeodomain-like_sf"/>
</dbReference>
<dbReference type="SUPFAM" id="SSF46689">
    <property type="entry name" value="Homeodomain-like"/>
    <property type="match status" value="1"/>
</dbReference>
<dbReference type="PANTHER" id="PTHR43479:SF7">
    <property type="entry name" value="TETR-FAMILY TRANSCRIPTIONAL REGULATOR"/>
    <property type="match status" value="1"/>
</dbReference>
<evidence type="ECO:0000256" key="2">
    <source>
        <dbReference type="PROSITE-ProRule" id="PRU00335"/>
    </source>
</evidence>
<keyword evidence="1 2" id="KW-0238">DNA-binding</keyword>
<dbReference type="InterPro" id="IPR001647">
    <property type="entry name" value="HTH_TetR"/>
</dbReference>
<name>A0ABN7RLZ2_THEXY</name>
<dbReference type="Gene3D" id="1.10.357.10">
    <property type="entry name" value="Tetracycline Repressor, domain 2"/>
    <property type="match status" value="1"/>
</dbReference>